<evidence type="ECO:0000313" key="3">
    <source>
        <dbReference type="Proteomes" id="UP000607397"/>
    </source>
</evidence>
<gene>
    <name evidence="2" type="ORF">GS597_08895</name>
</gene>
<protein>
    <submittedName>
        <fullName evidence="2">TIGR04376 family protein</fullName>
    </submittedName>
</protein>
<comment type="caution">
    <text evidence="2">The sequence shown here is derived from an EMBL/GenBank/DDBJ whole genome shotgun (WGS) entry which is preliminary data.</text>
</comment>
<dbReference type="AlphaFoldDB" id="A0A8K1ZXC2"/>
<dbReference type="Proteomes" id="UP000607397">
    <property type="component" value="Unassembled WGS sequence"/>
</dbReference>
<reference evidence="2" key="1">
    <citation type="submission" date="2019-12" db="EMBL/GenBank/DDBJ databases">
        <title>High-Quality draft genome sequences of three cyanobacteria isolated from the limestone walls of the Old Cathedral of Coimbra.</title>
        <authorList>
            <person name="Tiago I."/>
            <person name="Soares F."/>
            <person name="Portugal A."/>
        </authorList>
    </citation>
    <scope>NUCLEOTIDE SEQUENCE [LARGE SCALE GENOMIC DNA]</scope>
    <source>
        <strain evidence="2">C</strain>
    </source>
</reference>
<evidence type="ECO:0000313" key="2">
    <source>
        <dbReference type="EMBL" id="NCJ06618.1"/>
    </source>
</evidence>
<name>A0A8K1ZXC2_9CYAN</name>
<dbReference type="NCBIfam" id="TIGR04376">
    <property type="entry name" value="TIGR04376 family protein"/>
    <property type="match status" value="1"/>
</dbReference>
<organism evidence="2 3">
    <name type="scientific">Petrachloros mirabilis ULC683</name>
    <dbReference type="NCBI Taxonomy" id="2781853"/>
    <lineage>
        <taxon>Bacteria</taxon>
        <taxon>Bacillati</taxon>
        <taxon>Cyanobacteriota</taxon>
        <taxon>Cyanophyceae</taxon>
        <taxon>Synechococcales</taxon>
        <taxon>Petrachlorosaceae</taxon>
        <taxon>Petrachloros</taxon>
        <taxon>Petrachloros mirabilis</taxon>
    </lineage>
</organism>
<dbReference type="InterPro" id="IPR030816">
    <property type="entry name" value="CHP04376"/>
</dbReference>
<dbReference type="EMBL" id="WVIC01000015">
    <property type="protein sequence ID" value="NCJ06618.1"/>
    <property type="molecule type" value="Genomic_DNA"/>
</dbReference>
<proteinExistence type="predicted"/>
<feature type="compositionally biased region" description="Low complexity" evidence="1">
    <location>
        <begin position="142"/>
        <end position="160"/>
    </location>
</feature>
<evidence type="ECO:0000256" key="1">
    <source>
        <dbReference type="SAM" id="MobiDB-lite"/>
    </source>
</evidence>
<keyword evidence="3" id="KW-1185">Reference proteome</keyword>
<dbReference type="RefSeq" id="WP_161825096.1">
    <property type="nucleotide sequence ID" value="NZ_WVIC01000015.1"/>
</dbReference>
<feature type="region of interest" description="Disordered" evidence="1">
    <location>
        <begin position="126"/>
        <end position="170"/>
    </location>
</feature>
<sequence>MSVFDDVSRFLEERLDEFLQANPHLELQVLDDKLQEQEVDTLRLLKSLQVEEQQQQAAILATAQEIQRWHPRIQKAEVAGRPDLAKAARERETALLRQGNQQWGQMEVLRQRIQQTQTLHQDIQKRRQEVVAKRRANQTAAGSQTSSQPWTSGSTWTSTSAEPDPLETQFKQWEMESELEELKRKMNR</sequence>
<accession>A0A8K1ZXC2</accession>